<keyword evidence="8 12" id="KW-0067">ATP-binding</keyword>
<evidence type="ECO:0000256" key="11">
    <source>
        <dbReference type="ARBA" id="ARBA00025890"/>
    </source>
</evidence>
<name>Q9BLG2_HALRO</name>
<evidence type="ECO:0000256" key="3">
    <source>
        <dbReference type="ARBA" id="ARBA00022527"/>
    </source>
</evidence>
<gene>
    <name evidence="16" type="primary">HrPHKG</name>
</gene>
<dbReference type="Pfam" id="PF00069">
    <property type="entry name" value="Pkinase"/>
    <property type="match status" value="1"/>
</dbReference>
<accession>Q9BLG2</accession>
<dbReference type="GO" id="GO:0005524">
    <property type="term" value="F:ATP binding"/>
    <property type="evidence" value="ECO:0007669"/>
    <property type="project" value="UniProtKB-UniRule"/>
</dbReference>
<keyword evidence="10" id="KW-0119">Carbohydrate metabolism</keyword>
<evidence type="ECO:0000259" key="15">
    <source>
        <dbReference type="PROSITE" id="PS50011"/>
    </source>
</evidence>
<dbReference type="GO" id="GO:0005964">
    <property type="term" value="C:phosphorylase kinase complex"/>
    <property type="evidence" value="ECO:0007669"/>
    <property type="project" value="InterPro"/>
</dbReference>
<evidence type="ECO:0000256" key="9">
    <source>
        <dbReference type="ARBA" id="ARBA00022860"/>
    </source>
</evidence>
<evidence type="ECO:0000256" key="1">
    <source>
        <dbReference type="ARBA" id="ARBA00001674"/>
    </source>
</evidence>
<organism evidence="16">
    <name type="scientific">Halocynthia roretzi</name>
    <name type="common">Sea squirt</name>
    <name type="synonym">Cynthia roretzi</name>
    <dbReference type="NCBI Taxonomy" id="7729"/>
    <lineage>
        <taxon>Eukaryota</taxon>
        <taxon>Metazoa</taxon>
        <taxon>Chordata</taxon>
        <taxon>Tunicata</taxon>
        <taxon>Ascidiacea</taxon>
        <taxon>Stolidobranchia</taxon>
        <taxon>Pyuridae</taxon>
        <taxon>Halocynthia</taxon>
    </lineage>
</organism>
<dbReference type="GO" id="GO:0004689">
    <property type="term" value="F:phosphorylase kinase activity"/>
    <property type="evidence" value="ECO:0007669"/>
    <property type="project" value="UniProtKB-EC"/>
</dbReference>
<dbReference type="FunFam" id="3.30.200.20:FF:000138">
    <property type="entry name" value="Phosphorylase b kinase gamma catalytic chain, liver/testis"/>
    <property type="match status" value="1"/>
</dbReference>
<keyword evidence="9" id="KW-0112">Calmodulin-binding</keyword>
<evidence type="ECO:0000256" key="12">
    <source>
        <dbReference type="PROSITE-ProRule" id="PRU10141"/>
    </source>
</evidence>
<feature type="region of interest" description="Disordered" evidence="14">
    <location>
        <begin position="386"/>
        <end position="405"/>
    </location>
</feature>
<dbReference type="PROSITE" id="PS00107">
    <property type="entry name" value="PROTEIN_KINASE_ATP"/>
    <property type="match status" value="1"/>
</dbReference>
<keyword evidence="3 13" id="KW-0723">Serine/threonine-protein kinase</keyword>
<evidence type="ECO:0000256" key="13">
    <source>
        <dbReference type="RuleBase" id="RU000304"/>
    </source>
</evidence>
<dbReference type="CDD" id="cd14093">
    <property type="entry name" value="STKc_PhKG"/>
    <property type="match status" value="1"/>
</dbReference>
<reference evidence="16" key="1">
    <citation type="journal article" date="2002" name="Dev. Genes Evol.">
        <title>Retinoic acid differently affects the formation of palps and surrounding neurons in the ascidian tadpole.</title>
        <authorList>
            <person name="Yagi K."/>
            <person name="Makabe K.W."/>
        </authorList>
    </citation>
    <scope>NUCLEOTIDE SEQUENCE</scope>
</reference>
<protein>
    <recommendedName>
        <fullName evidence="2">phosphorylase kinase</fullName>
        <ecNumber evidence="2">2.7.11.19</ecNumber>
    </recommendedName>
</protein>
<evidence type="ECO:0000256" key="4">
    <source>
        <dbReference type="ARBA" id="ARBA00022600"/>
    </source>
</evidence>
<sequence>MTRAEELPDIASAKEFYEKYEPKEILGVGVSSTVRRCINRNTRQEYAVKIIDIIGNDDILAEDLVNVTHNEINILRRVSSRAHIIELVDVFETSTFFFLIFEILRKGELFDYLTEVVKFSERQTRTTMRDLLEAVLFLHDNKIIHRDLKPENILLNDDLKLHLSDFGFAIELDDGEYLKELCGTPGYMSPEMLKCTVDPRHPGYRHEVDMWACGVVMYTLLAGVPPFWHRRQIIMFRRIMEGQYSFPSPDWDDISDSSKDLIQRFLTVSPTERITAEEALRHPFFDQVDQESRYYSKAFNAKRKFRVAILTVIATSRIVRQYHNPRTVRCSVAAKDPYSVKLLRRLIDASAFGIYGHWVKKAADQNRIMLFENCTRMEQLQQAKFETEYNSSPEQSPTQDDEDFDTRLRRVSTSLSFENASYAQDIRLH</sequence>
<dbReference type="PRINTS" id="PR01049">
    <property type="entry name" value="PHOSPHBKNASE"/>
</dbReference>
<dbReference type="InterPro" id="IPR017441">
    <property type="entry name" value="Protein_kinase_ATP_BS"/>
</dbReference>
<dbReference type="InterPro" id="IPR008271">
    <property type="entry name" value="Ser/Thr_kinase_AS"/>
</dbReference>
<dbReference type="PANTHER" id="PTHR24347">
    <property type="entry name" value="SERINE/THREONINE-PROTEIN KINASE"/>
    <property type="match status" value="1"/>
</dbReference>
<keyword evidence="5" id="KW-0808">Transferase</keyword>
<proteinExistence type="evidence at transcript level"/>
<dbReference type="EC" id="2.7.11.19" evidence="2"/>
<keyword evidence="7 16" id="KW-0418">Kinase</keyword>
<dbReference type="GO" id="GO:0005516">
    <property type="term" value="F:calmodulin binding"/>
    <property type="evidence" value="ECO:0007669"/>
    <property type="project" value="UniProtKB-KW"/>
</dbReference>
<dbReference type="GO" id="GO:0005977">
    <property type="term" value="P:glycogen metabolic process"/>
    <property type="evidence" value="ECO:0007669"/>
    <property type="project" value="UniProtKB-KW"/>
</dbReference>
<evidence type="ECO:0000313" key="16">
    <source>
        <dbReference type="EMBL" id="BAB40644.1"/>
    </source>
</evidence>
<keyword evidence="4" id="KW-0321">Glycogen metabolism</keyword>
<evidence type="ECO:0000256" key="7">
    <source>
        <dbReference type="ARBA" id="ARBA00022777"/>
    </source>
</evidence>
<dbReference type="FunFam" id="1.10.510.10:FF:001430">
    <property type="entry name" value="phosphorylase b kinase gamma catalytic chain, skeletal muscle/heart isoform"/>
    <property type="match status" value="1"/>
</dbReference>
<evidence type="ECO:0000256" key="8">
    <source>
        <dbReference type="ARBA" id="ARBA00022840"/>
    </source>
</evidence>
<feature type="domain" description="Protein kinase" evidence="15">
    <location>
        <begin position="20"/>
        <end position="285"/>
    </location>
</feature>
<dbReference type="EMBL" id="AB049333">
    <property type="protein sequence ID" value="BAB40644.1"/>
    <property type="molecule type" value="mRNA"/>
</dbReference>
<evidence type="ECO:0000256" key="6">
    <source>
        <dbReference type="ARBA" id="ARBA00022741"/>
    </source>
</evidence>
<feature type="compositionally biased region" description="Polar residues" evidence="14">
    <location>
        <begin position="386"/>
        <end position="398"/>
    </location>
</feature>
<dbReference type="InterPro" id="IPR002291">
    <property type="entry name" value="Phosph_kin_gamma"/>
</dbReference>
<feature type="binding site" evidence="12">
    <location>
        <position position="49"/>
    </location>
    <ligand>
        <name>ATP</name>
        <dbReference type="ChEBI" id="CHEBI:30616"/>
    </ligand>
</feature>
<dbReference type="InterPro" id="IPR000719">
    <property type="entry name" value="Prot_kinase_dom"/>
</dbReference>
<dbReference type="SMART" id="SM00220">
    <property type="entry name" value="S_TKc"/>
    <property type="match status" value="1"/>
</dbReference>
<dbReference type="InterPro" id="IPR011009">
    <property type="entry name" value="Kinase-like_dom_sf"/>
</dbReference>
<keyword evidence="6 12" id="KW-0547">Nucleotide-binding</keyword>
<comment type="subunit">
    <text evidence="11">Hexadecamer of 4 heterotetramers, each composed of alpha, beta, gamma, and delta subunits. Alpha (PHKA1 or PHKA2) and beta (PHKB) are regulatory subunits, gamma (PHKG1 or PHKG2) is the catalytic subunit, and delta is calmodulin.</text>
</comment>
<evidence type="ECO:0000256" key="10">
    <source>
        <dbReference type="ARBA" id="ARBA00023277"/>
    </source>
</evidence>
<dbReference type="AlphaFoldDB" id="Q9BLG2"/>
<dbReference type="PROSITE" id="PS00108">
    <property type="entry name" value="PROTEIN_KINASE_ST"/>
    <property type="match status" value="1"/>
</dbReference>
<evidence type="ECO:0000256" key="5">
    <source>
        <dbReference type="ARBA" id="ARBA00022679"/>
    </source>
</evidence>
<comment type="similarity">
    <text evidence="13">Belongs to the protein kinase superfamily.</text>
</comment>
<evidence type="ECO:0000256" key="14">
    <source>
        <dbReference type="SAM" id="MobiDB-lite"/>
    </source>
</evidence>
<dbReference type="SUPFAM" id="SSF56112">
    <property type="entry name" value="Protein kinase-like (PK-like)"/>
    <property type="match status" value="1"/>
</dbReference>
<evidence type="ECO:0000256" key="2">
    <source>
        <dbReference type="ARBA" id="ARBA00012432"/>
    </source>
</evidence>
<dbReference type="Gene3D" id="3.30.200.20">
    <property type="entry name" value="Phosphorylase Kinase, domain 1"/>
    <property type="match status" value="1"/>
</dbReference>
<dbReference type="PROSITE" id="PS50011">
    <property type="entry name" value="PROTEIN_KINASE_DOM"/>
    <property type="match status" value="1"/>
</dbReference>
<comment type="catalytic activity">
    <reaction evidence="1">
        <text>2 ATP + phosphorylase b = 2 ADP + phosphorylase a.</text>
        <dbReference type="EC" id="2.7.11.19"/>
    </reaction>
</comment>
<dbReference type="Gene3D" id="1.10.510.10">
    <property type="entry name" value="Transferase(Phosphotransferase) domain 1"/>
    <property type="match status" value="1"/>
</dbReference>